<dbReference type="Proteomes" id="UP000280104">
    <property type="component" value="Chromosome II"/>
</dbReference>
<dbReference type="Gramene" id="TraesARI2D03G01123060.1">
    <property type="protein sequence ID" value="TraesARI2D03G01123060.1"/>
    <property type="gene ID" value="TraesARI2D03G01123060"/>
</dbReference>
<dbReference type="GO" id="GO:0017148">
    <property type="term" value="P:negative regulation of translation"/>
    <property type="evidence" value="ECO:0007669"/>
    <property type="project" value="UniProtKB-KW"/>
</dbReference>
<dbReference type="Pfam" id="PF20241">
    <property type="entry name" value="DUF6598"/>
    <property type="match status" value="1"/>
</dbReference>
<dbReference type="GO" id="GO:0017056">
    <property type="term" value="F:structural constituent of nuclear pore"/>
    <property type="evidence" value="ECO:0007669"/>
    <property type="project" value="InterPro"/>
</dbReference>
<proteinExistence type="inferred from homology"/>
<organism evidence="4 5">
    <name type="scientific">Triticum aestivum</name>
    <name type="common">Wheat</name>
    <dbReference type="NCBI Taxonomy" id="4565"/>
    <lineage>
        <taxon>Eukaryota</taxon>
        <taxon>Viridiplantae</taxon>
        <taxon>Streptophyta</taxon>
        <taxon>Embryophyta</taxon>
        <taxon>Tracheophyta</taxon>
        <taxon>Spermatophyta</taxon>
        <taxon>Magnoliopsida</taxon>
        <taxon>Liliopsida</taxon>
        <taxon>Poales</taxon>
        <taxon>Poaceae</taxon>
        <taxon>BOP clade</taxon>
        <taxon>Pooideae</taxon>
        <taxon>Triticodae</taxon>
        <taxon>Triticeae</taxon>
        <taxon>Triticinae</taxon>
        <taxon>Triticum</taxon>
    </lineage>
</organism>
<evidence type="ECO:0000313" key="5">
    <source>
        <dbReference type="Proteomes" id="UP000280104"/>
    </source>
</evidence>
<dbReference type="Pfam" id="PF00161">
    <property type="entry name" value="RIP"/>
    <property type="match status" value="1"/>
</dbReference>
<dbReference type="InterPro" id="IPR015943">
    <property type="entry name" value="WD40/YVTN_repeat-like_dom_sf"/>
</dbReference>
<keyword evidence="1" id="KW-0652">Protein synthesis inhibitor</keyword>
<gene>
    <name evidence="4" type="ORF">CAMPLR22A2D_LOCUS758</name>
</gene>
<dbReference type="Gene3D" id="2.130.10.10">
    <property type="entry name" value="YVTN repeat-like/Quinoprotein amine dehydrogenase"/>
    <property type="match status" value="1"/>
</dbReference>
<evidence type="ECO:0000256" key="2">
    <source>
        <dbReference type="SAM" id="MobiDB-lite"/>
    </source>
</evidence>
<dbReference type="SUPFAM" id="SSF117289">
    <property type="entry name" value="Nucleoporin domain"/>
    <property type="match status" value="1"/>
</dbReference>
<dbReference type="Gramene" id="TraesSYM2D03G01120770.1">
    <property type="protein sequence ID" value="TraesSYM2D03G01120770.1"/>
    <property type="gene ID" value="TraesSYM2D03G01120770"/>
</dbReference>
<comment type="catalytic activity">
    <reaction evidence="1">
        <text>Endohydrolysis of the N-glycosidic bond at one specific adenosine on the 28S rRNA.</text>
        <dbReference type="EC" id="3.2.2.22"/>
    </reaction>
</comment>
<accession>A0A7H4LC26</accession>
<dbReference type="PANTHER" id="PTHR34418">
    <property type="entry name" value="NUCLEAR PORE COMPLEX PROTEIN NUP214 ISOFORM X1"/>
    <property type="match status" value="1"/>
</dbReference>
<dbReference type="Gramene" id="TraesJAG2D03G01110010.1">
    <property type="protein sequence ID" value="TraesJAG2D03G01110010.1"/>
    <property type="gene ID" value="TraesJAG2D03G01110010"/>
</dbReference>
<dbReference type="GO" id="GO:0006952">
    <property type="term" value="P:defense response"/>
    <property type="evidence" value="ECO:0007669"/>
    <property type="project" value="UniProtKB-KW"/>
</dbReference>
<name>A0A7H4LC26_WHEAT</name>
<feature type="domain" description="DUF6598" evidence="3">
    <location>
        <begin position="1114"/>
        <end position="1320"/>
    </location>
</feature>
<comment type="similarity">
    <text evidence="1">Belongs to the ribosome-inactivating protein family.</text>
</comment>
<dbReference type="Gramene" id="TraesLDM2D03G01107950.1">
    <property type="protein sequence ID" value="TraesLDM2D03G01107950.1"/>
    <property type="gene ID" value="TraesLDM2D03G01107950"/>
</dbReference>
<keyword evidence="1" id="KW-0378">Hydrolase</keyword>
<protein>
    <recommendedName>
        <fullName evidence="3">DUF6598 domain-containing protein</fullName>
    </recommendedName>
</protein>
<evidence type="ECO:0000259" key="3">
    <source>
        <dbReference type="Pfam" id="PF20241"/>
    </source>
</evidence>
<sequence length="1358" mass="150685">MAAPRELDLSDEVEGQRDGTTDFVFCLVGDPIPVLPPASAPLPLFDLQSPPARPLAVSDGHAAVFLAHPDGFIAVRTKALIEASEEAREKGKASTRCAQDCCVTDVPLPGVTLLALSRDQSVLAACTGSEIQFFSATSLFTDKDIKPSSSCSMGRSGSVKDFKWLDNAYIVLSNGGLSHGSLGQGLKDIMENVDAVDCSKDGNHIAVARKNSLRILLPDLKETCCMALLFQLWPDSDSEGTDIKVDSIGWVRDDSIVVGCVRLNEESNEEAYLVQVIRSGGDTFFESSSKPVVFSYDVFRGIMNDILPSGVGPNLLLGYLHRWDLLVVTNKKSTDDHISLLKWPSRTDEERTVVYLKMVEDNYSPRIDLQENGDDNVLLGFGVENVSLFQKITVLVGPEQKEVAPQHLLLCLTSEGKLMIYYLARISDPSDLPQKSLSTIEDTNVNEQISPATASNKHLTVSVISTSHDGKSLLAAHGTMATHDGSKAKKEKDPGESCRRLFSAVCKKLRDEREKYDAEPEKYKDELTTDSEDWTLIPIIEKMLNAPTDCAESPAEYYSKLTKDLQTVTKRINARKRAFERDDLVKTLRRSIWEISRVDSADPFLDKKRKTEAVQACSWLDNRLKEQGSISIYEVPPSLTCKDIQNWIDKLNQVKKPKSLLKALDPKQSEVIYFNPSQDGALGNFVNYFSDRLSDHAQRQTYRHGEDSCRLLEIQKPNEHPPRWMLVNVLEDGPPVEGVHPVVHYLRSDNCYLSAFSNSKGQIYELVEHNSMRMIEGSLPLGFGRDYPSLTNYEKPDPLPEGVTTEDRMLEIVLNMEYFSRGIGALSRYDHNILADHNVSEAVKQEMVREMLEALARDAVILAEVSRLVTLFLSVNQNWKESHSTLTKLLFKHMMLWGAYSVKVRTGANNSKDDKIRLFTQEAFKVLNLVLNAKGPGAIENRPMAPGNDGKGSDDSGGDDVDQQTPESSRGQPAKDKKSKMSGSGSLDRSDDNLGGGHDGGTQKLNYDHCRPEITETSKVHMAFLTGLIVGKNFLQPKISQSLTKSGLELPIISRRSVQANGTGLGQVMSLAHETSSGPVAGSSIEDYMTSIPTPSTAVYTGQTLFEIFAVHTNLSLISTIVLYDDQGGTLVYESNEANKEKFIRRRSKWLSKHTGKIAADFTDSLILRGPTRPMTAHAGCWIFEIDVPIESSFSSEDSEFPDTIFETTLCLDDDYMDNPRCSLISIRGGFINLTSITFTNALRSTVRFAFDGPLDASEVRGILTLSVEGYDAKFTILKSRALVYPVGQTKFEVRLLRHVLALPVGCRIHVKGNLKLGRQQSVHVDKYLVLDRKIVEVEWPFVPLIKARICIEVCEFP</sequence>
<dbReference type="PANTHER" id="PTHR34418:SF3">
    <property type="entry name" value="NUCLEAR PORE COMPLEX PROTEIN NUP214"/>
    <property type="match status" value="1"/>
</dbReference>
<dbReference type="SUPFAM" id="SSF56371">
    <property type="entry name" value="Ribosome inactivating proteins (RIP)"/>
    <property type="match status" value="1"/>
</dbReference>
<reference evidence="4 5" key="1">
    <citation type="submission" date="2018-05" db="EMBL/GenBank/DDBJ databases">
        <authorList>
            <person name="Thind KAUR A."/>
        </authorList>
    </citation>
    <scope>NUCLEOTIDE SEQUENCE [LARGE SCALE GENOMIC DNA]</scope>
</reference>
<dbReference type="Gramene" id="TraesJUL2D03G01112780.1">
    <property type="protein sequence ID" value="TraesJUL2D03G01112780.1"/>
    <property type="gene ID" value="TraesJUL2D03G01112780"/>
</dbReference>
<feature type="region of interest" description="Disordered" evidence="2">
    <location>
        <begin position="937"/>
        <end position="1007"/>
    </location>
</feature>
<dbReference type="Gene3D" id="3.40.420.10">
    <property type="entry name" value="Ricin (A subunit), domain 1"/>
    <property type="match status" value="1"/>
</dbReference>
<dbReference type="InterPro" id="IPR044694">
    <property type="entry name" value="NUP214"/>
</dbReference>
<dbReference type="GO" id="GO:0006405">
    <property type="term" value="P:RNA export from nucleus"/>
    <property type="evidence" value="ECO:0007669"/>
    <property type="project" value="InterPro"/>
</dbReference>
<dbReference type="GO" id="GO:0030598">
    <property type="term" value="F:rRNA N-glycosylase activity"/>
    <property type="evidence" value="ECO:0007669"/>
    <property type="project" value="UniProtKB-EC"/>
</dbReference>
<dbReference type="Gramene" id="TraesNOR2D03G01122750.1">
    <property type="protein sequence ID" value="TraesNOR2D03G01122750.1"/>
    <property type="gene ID" value="TraesNOR2D03G01122750"/>
</dbReference>
<keyword evidence="1" id="KW-0611">Plant defense</keyword>
<dbReference type="GO" id="GO:0090729">
    <property type="term" value="F:toxin activity"/>
    <property type="evidence" value="ECO:0007669"/>
    <property type="project" value="UniProtKB-KW"/>
</dbReference>
<dbReference type="InterPro" id="IPR016138">
    <property type="entry name" value="Ribosome_inactivat_prot_sub1"/>
</dbReference>
<keyword evidence="1" id="KW-0800">Toxin</keyword>
<dbReference type="EMBL" id="LS480641">
    <property type="protein sequence ID" value="SPT16164.1"/>
    <property type="molecule type" value="Genomic_DNA"/>
</dbReference>
<dbReference type="InterPro" id="IPR046533">
    <property type="entry name" value="DUF6598"/>
</dbReference>
<dbReference type="InterPro" id="IPR001574">
    <property type="entry name" value="Ribosome_inactivat_prot"/>
</dbReference>
<dbReference type="InterPro" id="IPR036041">
    <property type="entry name" value="Ribosome-inact_prot_sf"/>
</dbReference>
<evidence type="ECO:0000313" key="4">
    <source>
        <dbReference type="EMBL" id="SPT16164.1"/>
    </source>
</evidence>
<evidence type="ECO:0000256" key="1">
    <source>
        <dbReference type="RuleBase" id="RU004915"/>
    </source>
</evidence>
<dbReference type="Gramene" id="TraesLAC2D03G01058470.1">
    <property type="protein sequence ID" value="TraesLAC2D03G01058470.1"/>
    <property type="gene ID" value="TraesLAC2D03G01058470"/>
</dbReference>
<dbReference type="Gramene" id="TraesMAC2D03G01105240.1">
    <property type="protein sequence ID" value="TraesMAC2D03G01105240.1"/>
    <property type="gene ID" value="TraesMAC2D03G01105240"/>
</dbReference>